<dbReference type="Pfam" id="PF02738">
    <property type="entry name" value="MoCoBD_1"/>
    <property type="match status" value="1"/>
</dbReference>
<dbReference type="GO" id="GO:0005506">
    <property type="term" value="F:iron ion binding"/>
    <property type="evidence" value="ECO:0007669"/>
    <property type="project" value="InterPro"/>
</dbReference>
<organism evidence="4 5">
    <name type="scientific">Ramlibacter algicola</name>
    <dbReference type="NCBI Taxonomy" id="2795217"/>
    <lineage>
        <taxon>Bacteria</taxon>
        <taxon>Pseudomonadati</taxon>
        <taxon>Pseudomonadota</taxon>
        <taxon>Betaproteobacteria</taxon>
        <taxon>Burkholderiales</taxon>
        <taxon>Comamonadaceae</taxon>
        <taxon>Ramlibacter</taxon>
    </lineage>
</organism>
<feature type="domain" description="Aldehyde oxidase/xanthine dehydrogenase a/b hammerhead" evidence="3">
    <location>
        <begin position="11"/>
        <end position="126"/>
    </location>
</feature>
<dbReference type="PANTHER" id="PTHR11908">
    <property type="entry name" value="XANTHINE DEHYDROGENASE"/>
    <property type="match status" value="1"/>
</dbReference>
<keyword evidence="1" id="KW-0500">Molybdenum</keyword>
<keyword evidence="2" id="KW-0560">Oxidoreductase</keyword>
<dbReference type="AlphaFoldDB" id="A0A934UQH8"/>
<dbReference type="SUPFAM" id="SSF56003">
    <property type="entry name" value="Molybdenum cofactor-binding domain"/>
    <property type="match status" value="1"/>
</dbReference>
<dbReference type="PANTHER" id="PTHR11908:SF132">
    <property type="entry name" value="ALDEHYDE OXIDASE 1-RELATED"/>
    <property type="match status" value="1"/>
</dbReference>
<sequence length="767" mass="81761">MERQEDFRFLTGRGCYVDDVRRPDMLHAVVIRSPMAHARILGIDASAALELPGVVAVITFADIRKFAKPIPQRTCPLPGMEKFLQVPLASDVVRYVGEPVAVVLADDRYVAEDAAEMVFVDYDSLDAVVDAHAAMAGGAVVHEQQGTNVASAYEVGRGDVARAFRDAHYTRKETFYVHRHSAVPLETRGLVAEWDPVAKHLKVWGAGKVPFANRAILADMLQLSPAAVDLIEVDVGGSFGVRGDFYPEDFLIPFASFHVGRPVKWIEDRRENLMATNHSREMHCELEIAVDAGGVITGMRGKVVADLGAYVRTNPGVMPGKGTQFLQGPYAIDHLGFEVRAVITNKTPAGTYRGPGRYESAFFRERLIDIAARELGIDPAEFRRRNLIRADQMPYDAGALVPGQPATVYDSGDFPAVFDRALAHFGFDDLTALNGRCVDGRWHGIGMACAPESTGGGPGEHARLELRHGGGFDLFVGSSSAGQGHETVMAQVLAESLGIPCEGIRVHHGSTTHLAQGFGAYHSRSAVMGGSAVVAVAQKMREALLARAGQLTGTPATSLKWDAGRVVREADGQTVATLAQLASGLPDCGPADHGLVGVSASFESNRLTYTFGVHLAHVSVDPATAQVRVEKYLCVEDVGRMINPMIVHGQTVGAAVQGLGGTFLDEFKYDESGQLITGTFADYLLPSSTDFENVDALTLELCPSPSNPLGVKGAGEGGIIGTGGALANAVSNALAQFGVSVTRLPMSLDNLARSLRQSRAGGTGVAR</sequence>
<dbReference type="InterPro" id="IPR036856">
    <property type="entry name" value="Ald_Oxase/Xan_DH_a/b_sf"/>
</dbReference>
<dbReference type="Pfam" id="PF20256">
    <property type="entry name" value="MoCoBD_2"/>
    <property type="match status" value="1"/>
</dbReference>
<dbReference type="InterPro" id="IPR000674">
    <property type="entry name" value="Ald_Oxase/Xan_DH_a/b"/>
</dbReference>
<proteinExistence type="predicted"/>
<dbReference type="Proteomes" id="UP000617041">
    <property type="component" value="Unassembled WGS sequence"/>
</dbReference>
<evidence type="ECO:0000313" key="4">
    <source>
        <dbReference type="EMBL" id="MBK0392140.1"/>
    </source>
</evidence>
<dbReference type="InterPro" id="IPR037165">
    <property type="entry name" value="AldOxase/xan_DH_Mopterin-bd_sf"/>
</dbReference>
<dbReference type="EMBL" id="JAEDAO010000001">
    <property type="protein sequence ID" value="MBK0392140.1"/>
    <property type="molecule type" value="Genomic_DNA"/>
</dbReference>
<dbReference type="Pfam" id="PF01315">
    <property type="entry name" value="Ald_Xan_dh_C"/>
    <property type="match status" value="1"/>
</dbReference>
<dbReference type="Gene3D" id="3.30.365.10">
    <property type="entry name" value="Aldehyde oxidase/xanthine dehydrogenase, molybdopterin binding domain"/>
    <property type="match status" value="4"/>
</dbReference>
<dbReference type="InterPro" id="IPR016208">
    <property type="entry name" value="Ald_Oxase/xanthine_DH-like"/>
</dbReference>
<dbReference type="Gene3D" id="3.90.1170.50">
    <property type="entry name" value="Aldehyde oxidase/xanthine dehydrogenase, a/b hammerhead"/>
    <property type="match status" value="1"/>
</dbReference>
<name>A0A934UQH8_9BURK</name>
<dbReference type="GO" id="GO:0016491">
    <property type="term" value="F:oxidoreductase activity"/>
    <property type="evidence" value="ECO:0007669"/>
    <property type="project" value="UniProtKB-KW"/>
</dbReference>
<dbReference type="InterPro" id="IPR008274">
    <property type="entry name" value="AldOxase/xan_DH_MoCoBD1"/>
</dbReference>
<dbReference type="SUPFAM" id="SSF54665">
    <property type="entry name" value="CO dehydrogenase molybdoprotein N-domain-like"/>
    <property type="match status" value="1"/>
</dbReference>
<dbReference type="SMART" id="SM01008">
    <property type="entry name" value="Ald_Xan_dh_C"/>
    <property type="match status" value="1"/>
</dbReference>
<accession>A0A934UQH8</accession>
<evidence type="ECO:0000313" key="5">
    <source>
        <dbReference type="Proteomes" id="UP000617041"/>
    </source>
</evidence>
<evidence type="ECO:0000259" key="3">
    <source>
        <dbReference type="SMART" id="SM01008"/>
    </source>
</evidence>
<comment type="caution">
    <text evidence="4">The sequence shown here is derived from an EMBL/GenBank/DDBJ whole genome shotgun (WGS) entry which is preliminary data.</text>
</comment>
<evidence type="ECO:0000256" key="1">
    <source>
        <dbReference type="ARBA" id="ARBA00022505"/>
    </source>
</evidence>
<protein>
    <submittedName>
        <fullName evidence="4">Xanthine dehydrogenase family protein molybdopterin-binding subunit</fullName>
    </submittedName>
</protein>
<reference evidence="4" key="1">
    <citation type="submission" date="2020-12" db="EMBL/GenBank/DDBJ databases">
        <title>Ramlibacter sp. nov., isolated from a freshwater alga, Cryptomonas.</title>
        <authorList>
            <person name="Kim H.M."/>
            <person name="Jeon C.O."/>
        </authorList>
    </citation>
    <scope>NUCLEOTIDE SEQUENCE</scope>
    <source>
        <strain evidence="4">CrO1</strain>
    </source>
</reference>
<dbReference type="InterPro" id="IPR046867">
    <property type="entry name" value="AldOxase/xan_DH_MoCoBD2"/>
</dbReference>
<dbReference type="RefSeq" id="WP_200787090.1">
    <property type="nucleotide sequence ID" value="NZ_JAEDAO010000001.1"/>
</dbReference>
<keyword evidence="5" id="KW-1185">Reference proteome</keyword>
<evidence type="ECO:0000256" key="2">
    <source>
        <dbReference type="ARBA" id="ARBA00023002"/>
    </source>
</evidence>
<gene>
    <name evidence="4" type="ORF">I8E28_06020</name>
</gene>